<protein>
    <recommendedName>
        <fullName evidence="2">Tubulin--tyrosine ligase-like protein 12 SET-like domain-containing protein</fullName>
    </recommendedName>
</protein>
<dbReference type="EMBL" id="HACG01012843">
    <property type="protein sequence ID" value="CEK59708.1"/>
    <property type="molecule type" value="Transcribed_RNA"/>
</dbReference>
<sequence>YSDKMTANFLDYNTFLIIHENQLTSSGVPQRYWHTLFTKLKSELYDAGMVFEMQQDSEKANNSINGGWKVVSTSYHALRPDDSMHIFLIDHAWTYELEDMRAALDAIPGLVDRMMNLMNINPDELNKEEQKETVLETMWIFNQTYSFGNFDLGSDAAKPKWYIMDEFGSRIQHSDKPSFRIAPFFFAGAGIAFSIMWPIVKVSKGDEVTR</sequence>
<name>A0A0B6YTY1_9EUPU</name>
<dbReference type="Pfam" id="PF25556">
    <property type="entry name" value="SET_TTL"/>
    <property type="match status" value="1"/>
</dbReference>
<evidence type="ECO:0000256" key="1">
    <source>
        <dbReference type="SAM" id="Phobius"/>
    </source>
</evidence>
<accession>A0A0B6YTY1</accession>
<dbReference type="InterPro" id="IPR057954">
    <property type="entry name" value="SET_TTL12"/>
</dbReference>
<reference evidence="3" key="1">
    <citation type="submission" date="2014-12" db="EMBL/GenBank/DDBJ databases">
        <title>Insight into the proteome of Arion vulgaris.</title>
        <authorList>
            <person name="Aradska J."/>
            <person name="Bulat T."/>
            <person name="Smidak R."/>
            <person name="Sarate P."/>
            <person name="Gangsoo J."/>
            <person name="Sialana F."/>
            <person name="Bilban M."/>
            <person name="Lubec G."/>
        </authorList>
    </citation>
    <scope>NUCLEOTIDE SEQUENCE</scope>
    <source>
        <tissue evidence="3">Skin</tissue>
    </source>
</reference>
<keyword evidence="1" id="KW-0812">Transmembrane</keyword>
<dbReference type="GO" id="GO:0005737">
    <property type="term" value="C:cytoplasm"/>
    <property type="evidence" value="ECO:0007669"/>
    <property type="project" value="TreeGrafter"/>
</dbReference>
<dbReference type="PANTHER" id="PTHR46088:SF1">
    <property type="entry name" value="TUBULIN--TYROSINE LIGASE-LIKE PROTEIN 12"/>
    <property type="match status" value="1"/>
</dbReference>
<proteinExistence type="predicted"/>
<evidence type="ECO:0000259" key="2">
    <source>
        <dbReference type="Pfam" id="PF25556"/>
    </source>
</evidence>
<organism evidence="3">
    <name type="scientific">Arion vulgaris</name>
    <dbReference type="NCBI Taxonomy" id="1028688"/>
    <lineage>
        <taxon>Eukaryota</taxon>
        <taxon>Metazoa</taxon>
        <taxon>Spiralia</taxon>
        <taxon>Lophotrochozoa</taxon>
        <taxon>Mollusca</taxon>
        <taxon>Gastropoda</taxon>
        <taxon>Heterobranchia</taxon>
        <taxon>Euthyneura</taxon>
        <taxon>Panpulmonata</taxon>
        <taxon>Eupulmonata</taxon>
        <taxon>Stylommatophora</taxon>
        <taxon>Helicina</taxon>
        <taxon>Arionoidea</taxon>
        <taxon>Arionidae</taxon>
        <taxon>Arion</taxon>
    </lineage>
</organism>
<evidence type="ECO:0000313" key="3">
    <source>
        <dbReference type="EMBL" id="CEK59708.1"/>
    </source>
</evidence>
<feature type="non-terminal residue" evidence="3">
    <location>
        <position position="210"/>
    </location>
</feature>
<dbReference type="PANTHER" id="PTHR46088">
    <property type="entry name" value="TUBULIN--TYROSINE LIGASE-LIKE PROTEIN 12"/>
    <property type="match status" value="1"/>
</dbReference>
<feature type="domain" description="Tubulin--tyrosine ligase-like protein 12 SET-like" evidence="2">
    <location>
        <begin position="59"/>
        <end position="210"/>
    </location>
</feature>
<gene>
    <name evidence="3" type="primary">ORF37188</name>
</gene>
<keyword evidence="1" id="KW-0472">Membrane</keyword>
<feature type="non-terminal residue" evidence="3">
    <location>
        <position position="1"/>
    </location>
</feature>
<dbReference type="InterPro" id="IPR027749">
    <property type="entry name" value="TTLL12"/>
</dbReference>
<feature type="transmembrane region" description="Helical" evidence="1">
    <location>
        <begin position="179"/>
        <end position="200"/>
    </location>
</feature>
<keyword evidence="1" id="KW-1133">Transmembrane helix</keyword>
<dbReference type="AlphaFoldDB" id="A0A0B6YTY1"/>